<accession>A0A1I0BGC6</accession>
<protein>
    <submittedName>
        <fullName evidence="1">Uncharacterized protein</fullName>
    </submittedName>
</protein>
<evidence type="ECO:0000313" key="1">
    <source>
        <dbReference type="EMBL" id="SET05954.1"/>
    </source>
</evidence>
<sequence>MCGYIRRVTDSPEVQDMLDSIGMGHLAMSFSGDGSTEHYYPAFGGNPDRKIHSLIVPGEDGPKTVDATWWFDCSAAGDTLKVGNRTTFKSYQKG</sequence>
<evidence type="ECO:0000313" key="2">
    <source>
        <dbReference type="Proteomes" id="UP000198762"/>
    </source>
</evidence>
<dbReference type="OrthoDB" id="6192129at2"/>
<dbReference type="STRING" id="430453.SAMN04487962_1048"/>
<proteinExistence type="predicted"/>
<name>A0A1I0BGC6_9GAMM</name>
<dbReference type="EMBL" id="FOHZ01000004">
    <property type="protein sequence ID" value="SET05954.1"/>
    <property type="molecule type" value="Genomic_DNA"/>
</dbReference>
<reference evidence="2" key="1">
    <citation type="submission" date="2016-10" db="EMBL/GenBank/DDBJ databases">
        <authorList>
            <person name="Varghese N."/>
            <person name="Submissions S."/>
        </authorList>
    </citation>
    <scope>NUCLEOTIDE SEQUENCE [LARGE SCALE GENOMIC DNA]</scope>
    <source>
        <strain evidence="2">CGMCC 1.6489</strain>
    </source>
</reference>
<dbReference type="RefSeq" id="WP_091849382.1">
    <property type="nucleotide sequence ID" value="NZ_FOHZ01000004.1"/>
</dbReference>
<keyword evidence="2" id="KW-1185">Reference proteome</keyword>
<gene>
    <name evidence="1" type="ORF">SAMN04487962_1048</name>
</gene>
<dbReference type="Proteomes" id="UP000198762">
    <property type="component" value="Unassembled WGS sequence"/>
</dbReference>
<organism evidence="1 2">
    <name type="scientific">Marinobacter segnicrescens</name>
    <dbReference type="NCBI Taxonomy" id="430453"/>
    <lineage>
        <taxon>Bacteria</taxon>
        <taxon>Pseudomonadati</taxon>
        <taxon>Pseudomonadota</taxon>
        <taxon>Gammaproteobacteria</taxon>
        <taxon>Pseudomonadales</taxon>
        <taxon>Marinobacteraceae</taxon>
        <taxon>Marinobacter</taxon>
    </lineage>
</organism>
<dbReference type="AlphaFoldDB" id="A0A1I0BGC6"/>